<dbReference type="Gene3D" id="1.20.1290.10">
    <property type="entry name" value="AhpD-like"/>
    <property type="match status" value="1"/>
</dbReference>
<comment type="caution">
    <text evidence="2">The sequence shown here is derived from an EMBL/GenBank/DDBJ whole genome shotgun (WGS) entry which is preliminary data.</text>
</comment>
<dbReference type="EMBL" id="QGLE01000003">
    <property type="protein sequence ID" value="PWR24819.1"/>
    <property type="molecule type" value="Genomic_DNA"/>
</dbReference>
<organism evidence="2 3">
    <name type="scientific">Zavarzinia aquatilis</name>
    <dbReference type="NCBI Taxonomy" id="2211142"/>
    <lineage>
        <taxon>Bacteria</taxon>
        <taxon>Pseudomonadati</taxon>
        <taxon>Pseudomonadota</taxon>
        <taxon>Alphaproteobacteria</taxon>
        <taxon>Rhodospirillales</taxon>
        <taxon>Zavarziniaceae</taxon>
        <taxon>Zavarzinia</taxon>
    </lineage>
</organism>
<reference evidence="2 3" key="1">
    <citation type="submission" date="2018-05" db="EMBL/GenBank/DDBJ databases">
        <title>Zavarzinia sp. HR-AS.</title>
        <authorList>
            <person name="Lee Y."/>
            <person name="Jeon C.O."/>
        </authorList>
    </citation>
    <scope>NUCLEOTIDE SEQUENCE [LARGE SCALE GENOMIC DNA]</scope>
    <source>
        <strain evidence="2 3">HR-AS</strain>
    </source>
</reference>
<dbReference type="OrthoDB" id="9808310at2"/>
<dbReference type="InterPro" id="IPR003779">
    <property type="entry name" value="CMD-like"/>
</dbReference>
<dbReference type="NCBIfam" id="TIGR00778">
    <property type="entry name" value="ahpD_dom"/>
    <property type="match status" value="1"/>
</dbReference>
<dbReference type="GO" id="GO:0051920">
    <property type="term" value="F:peroxiredoxin activity"/>
    <property type="evidence" value="ECO:0007669"/>
    <property type="project" value="InterPro"/>
</dbReference>
<evidence type="ECO:0000313" key="3">
    <source>
        <dbReference type="Proteomes" id="UP000245461"/>
    </source>
</evidence>
<dbReference type="SUPFAM" id="SSF69118">
    <property type="entry name" value="AhpD-like"/>
    <property type="match status" value="1"/>
</dbReference>
<evidence type="ECO:0000313" key="2">
    <source>
        <dbReference type="EMBL" id="PWR24819.1"/>
    </source>
</evidence>
<gene>
    <name evidence="2" type="ORF">DKG74_07780</name>
</gene>
<keyword evidence="2" id="KW-0560">Oxidoreductase</keyword>
<keyword evidence="3" id="KW-1185">Reference proteome</keyword>
<dbReference type="Pfam" id="PF02627">
    <property type="entry name" value="CMD"/>
    <property type="match status" value="1"/>
</dbReference>
<dbReference type="AlphaFoldDB" id="A0A317ED22"/>
<dbReference type="PANTHER" id="PTHR35446">
    <property type="entry name" value="SI:CH211-175M2.5"/>
    <property type="match status" value="1"/>
</dbReference>
<accession>A0A317ED22</accession>
<dbReference type="RefSeq" id="WP_109904628.1">
    <property type="nucleotide sequence ID" value="NZ_QGLE01000003.1"/>
</dbReference>
<evidence type="ECO:0000259" key="1">
    <source>
        <dbReference type="Pfam" id="PF02627"/>
    </source>
</evidence>
<sequence length="180" mass="18461">MSRIPALDPAATEGKARDLLAAVNAGIGMTPNLFRVAAQAPAALEGLLGLSSALAGGSLGVKQREAIALAVAEANGCDYCLSAHSALARRAGLSDADIAEARRAHSPDPKTDAILGFARLVVEQRGVVPDQALDRLRELGIGHGAVVEIVAHVALNSFTNYLNHVAGTEVDFPLVQAVAA</sequence>
<dbReference type="Proteomes" id="UP000245461">
    <property type="component" value="Unassembled WGS sequence"/>
</dbReference>
<dbReference type="InterPro" id="IPR029032">
    <property type="entry name" value="AhpD-like"/>
</dbReference>
<keyword evidence="2" id="KW-0575">Peroxidase</keyword>
<name>A0A317ED22_9PROT</name>
<dbReference type="InterPro" id="IPR004675">
    <property type="entry name" value="AhpD_core"/>
</dbReference>
<dbReference type="PANTHER" id="PTHR35446:SF3">
    <property type="entry name" value="CMD DOMAIN-CONTAINING PROTEIN"/>
    <property type="match status" value="1"/>
</dbReference>
<proteinExistence type="predicted"/>
<protein>
    <submittedName>
        <fullName evidence="2">Peroxidase</fullName>
    </submittedName>
</protein>
<feature type="domain" description="Carboxymuconolactone decarboxylase-like" evidence="1">
    <location>
        <begin position="41"/>
        <end position="118"/>
    </location>
</feature>